<dbReference type="InterPro" id="IPR027417">
    <property type="entry name" value="P-loop_NTPase"/>
</dbReference>
<organism evidence="2 3">
    <name type="scientific">Rhodovulum sulfidophilum</name>
    <name type="common">Rhodobacter sulfidophilus</name>
    <dbReference type="NCBI Taxonomy" id="35806"/>
    <lineage>
        <taxon>Bacteria</taxon>
        <taxon>Pseudomonadati</taxon>
        <taxon>Pseudomonadota</taxon>
        <taxon>Alphaproteobacteria</taxon>
        <taxon>Rhodobacterales</taxon>
        <taxon>Paracoccaceae</taxon>
        <taxon>Rhodovulum</taxon>
    </lineage>
</organism>
<evidence type="ECO:0000313" key="3">
    <source>
        <dbReference type="Proteomes" id="UP000249185"/>
    </source>
</evidence>
<evidence type="ECO:0008006" key="4">
    <source>
        <dbReference type="Google" id="ProtNLM"/>
    </source>
</evidence>
<dbReference type="PANTHER" id="PTHR10605">
    <property type="entry name" value="HEPARAN SULFATE SULFOTRANSFERASE"/>
    <property type="match status" value="1"/>
</dbReference>
<dbReference type="Gene3D" id="3.40.50.300">
    <property type="entry name" value="P-loop containing nucleotide triphosphate hydrolases"/>
    <property type="match status" value="1"/>
</dbReference>
<protein>
    <recommendedName>
        <fullName evidence="4">Sulfotransferase domain-containing protein</fullName>
    </recommendedName>
</protein>
<sequence>MTYSENVARPNIFVVGDAKCGTSTLYRMIQLAGGIETSLLRKEQHYFSAPEILANLAGPGDSAIPDRIARDEASYLAAFAHVRAGTRNVADVSPSYLKNRDAAARIRAFAPDARIVVMLRDPAAKVFSQYVHLWSTRQEDLPFAEAFALSAERRRAGFSSMFDYEAGGYYADAVQHYFDVFGRNRVRVEIFEQLLGADPGPRRALGAFLGACFDDGPPPRMNVGGRAKDGSLIGALVDNAALRARVKGYLPLALRSRLGEKIRAAVKTEKPVMAPEMRDALRRLYADDAHRLEAIIGRATGWPTAGLPETPLDRAA</sequence>
<keyword evidence="1" id="KW-0808">Transferase</keyword>
<dbReference type="GO" id="GO:0008146">
    <property type="term" value="F:sulfotransferase activity"/>
    <property type="evidence" value="ECO:0007669"/>
    <property type="project" value="InterPro"/>
</dbReference>
<accession>A0A2W5PX06</accession>
<proteinExistence type="predicted"/>
<evidence type="ECO:0000256" key="1">
    <source>
        <dbReference type="ARBA" id="ARBA00022679"/>
    </source>
</evidence>
<dbReference type="Pfam" id="PF13469">
    <property type="entry name" value="Sulfotransfer_3"/>
    <property type="match status" value="1"/>
</dbReference>
<dbReference type="AlphaFoldDB" id="A0A2W5PX06"/>
<dbReference type="SUPFAM" id="SSF52540">
    <property type="entry name" value="P-loop containing nucleoside triphosphate hydrolases"/>
    <property type="match status" value="1"/>
</dbReference>
<name>A0A2W5PX06_RHOSU</name>
<comment type="caution">
    <text evidence="2">The sequence shown here is derived from an EMBL/GenBank/DDBJ whole genome shotgun (WGS) entry which is preliminary data.</text>
</comment>
<dbReference type="InterPro" id="IPR037359">
    <property type="entry name" value="NST/OST"/>
</dbReference>
<evidence type="ECO:0000313" key="2">
    <source>
        <dbReference type="EMBL" id="PZQ49407.1"/>
    </source>
</evidence>
<dbReference type="PANTHER" id="PTHR10605:SF56">
    <property type="entry name" value="BIFUNCTIONAL HEPARAN SULFATE N-DEACETYLASE_N-SULFOTRANSFERASE"/>
    <property type="match status" value="1"/>
</dbReference>
<dbReference type="Proteomes" id="UP000249185">
    <property type="component" value="Unassembled WGS sequence"/>
</dbReference>
<gene>
    <name evidence="2" type="ORF">DI556_11085</name>
</gene>
<reference evidence="2 3" key="1">
    <citation type="submission" date="2017-08" db="EMBL/GenBank/DDBJ databases">
        <title>Infants hospitalized years apart are colonized by the same room-sourced microbial strains.</title>
        <authorList>
            <person name="Brooks B."/>
            <person name="Olm M.R."/>
            <person name="Firek B.A."/>
            <person name="Baker R."/>
            <person name="Thomas B.C."/>
            <person name="Morowitz M.J."/>
            <person name="Banfield J.F."/>
        </authorList>
    </citation>
    <scope>NUCLEOTIDE SEQUENCE [LARGE SCALE GENOMIC DNA]</scope>
    <source>
        <strain evidence="2">S2_005_002_R2_34</strain>
    </source>
</reference>
<dbReference type="EMBL" id="QFPW01000007">
    <property type="protein sequence ID" value="PZQ49407.1"/>
    <property type="molecule type" value="Genomic_DNA"/>
</dbReference>